<accession>A0ABY7YJ89</accession>
<evidence type="ECO:0000313" key="1">
    <source>
        <dbReference type="EMBL" id="WDR01373.1"/>
    </source>
</evidence>
<name>A0ABY7YJ89_9HYPH</name>
<keyword evidence="2" id="KW-1185">Reference proteome</keyword>
<proteinExistence type="predicted"/>
<gene>
    <name evidence="1" type="ORF">PSQ19_11105</name>
</gene>
<reference evidence="1 2" key="1">
    <citation type="submission" date="2023-02" db="EMBL/GenBank/DDBJ databases">
        <title>Devosia algicola sp. nov., isolated from the phycosphere of marine algae.</title>
        <authorList>
            <person name="Kim J.M."/>
            <person name="Lee J.K."/>
            <person name="Choi B.J."/>
            <person name="Bayburt H."/>
            <person name="Jeon C.O."/>
        </authorList>
    </citation>
    <scope>NUCLEOTIDE SEQUENCE [LARGE SCALE GENOMIC DNA]</scope>
    <source>
        <strain evidence="1 2">G20-9</strain>
    </source>
</reference>
<evidence type="ECO:0000313" key="2">
    <source>
        <dbReference type="Proteomes" id="UP001220530"/>
    </source>
</evidence>
<organism evidence="1 2">
    <name type="scientific">Devosia algicola</name>
    <dbReference type="NCBI Taxonomy" id="3026418"/>
    <lineage>
        <taxon>Bacteria</taxon>
        <taxon>Pseudomonadati</taxon>
        <taxon>Pseudomonadota</taxon>
        <taxon>Alphaproteobacteria</taxon>
        <taxon>Hyphomicrobiales</taxon>
        <taxon>Devosiaceae</taxon>
        <taxon>Devosia</taxon>
    </lineage>
</organism>
<dbReference type="EMBL" id="CP118246">
    <property type="protein sequence ID" value="WDR01373.1"/>
    <property type="molecule type" value="Genomic_DNA"/>
</dbReference>
<sequence length="45" mass="4770">MTYNSMPIRALAVIIISLILGLANIDATLAQTSTPNEGTPNQARD</sequence>
<dbReference type="RefSeq" id="WP_282217784.1">
    <property type="nucleotide sequence ID" value="NZ_CP118246.1"/>
</dbReference>
<dbReference type="Proteomes" id="UP001220530">
    <property type="component" value="Chromosome"/>
</dbReference>
<protein>
    <submittedName>
        <fullName evidence="1">Uncharacterized protein</fullName>
    </submittedName>
</protein>